<dbReference type="RefSeq" id="WP_132031811.1">
    <property type="nucleotide sequence ID" value="NZ_SMAI01000007.1"/>
</dbReference>
<dbReference type="OrthoDB" id="9816070at2"/>
<accession>A0A4R3LW08</accession>
<reference evidence="3 4" key="1">
    <citation type="submission" date="2019-03" db="EMBL/GenBank/DDBJ databases">
        <title>Genomic Encyclopedia of Type Strains, Phase IV (KMG-IV): sequencing the most valuable type-strain genomes for metagenomic binning, comparative biology and taxonomic classification.</title>
        <authorList>
            <person name="Goeker M."/>
        </authorList>
    </citation>
    <scope>NUCLEOTIDE SEQUENCE [LARGE SCALE GENOMIC DNA]</scope>
    <source>
        <strain evidence="3 4">DSM 9035</strain>
    </source>
</reference>
<protein>
    <submittedName>
        <fullName evidence="3">Stress responsive alpha/beta barrel protein</fullName>
    </submittedName>
</protein>
<feature type="domain" description="Stress-response A/B barrel" evidence="2">
    <location>
        <begin position="2"/>
        <end position="100"/>
    </location>
</feature>
<evidence type="ECO:0000313" key="3">
    <source>
        <dbReference type="EMBL" id="TCT04286.1"/>
    </source>
</evidence>
<dbReference type="InterPro" id="IPR011008">
    <property type="entry name" value="Dimeric_a/b-barrel"/>
</dbReference>
<dbReference type="Proteomes" id="UP000294664">
    <property type="component" value="Unassembled WGS sequence"/>
</dbReference>
<dbReference type="SUPFAM" id="SSF54909">
    <property type="entry name" value="Dimeric alpha+beta barrel"/>
    <property type="match status" value="1"/>
</dbReference>
<sequence>MIRHIVFVRMREDVDAAEIEAVLAQLAELAGVVPGMTGFVRGRNVSPEHLDRGYSHVFMCDFPDEAARDVYLDHPAHKAAAARLLAVTVGGADGLAVADFAY</sequence>
<dbReference type="EMBL" id="SMAI01000007">
    <property type="protein sequence ID" value="TCT04286.1"/>
    <property type="molecule type" value="Genomic_DNA"/>
</dbReference>
<dbReference type="Pfam" id="PF07876">
    <property type="entry name" value="Dabb"/>
    <property type="match status" value="1"/>
</dbReference>
<dbReference type="InterPro" id="IPR044662">
    <property type="entry name" value="HS1/DABB1-like"/>
</dbReference>
<gene>
    <name evidence="3" type="ORF">EDC64_107103</name>
</gene>
<dbReference type="AlphaFoldDB" id="A0A4R3LW08"/>
<organism evidence="3 4">
    <name type="scientific">Aquabacter spiritensis</name>
    <dbReference type="NCBI Taxonomy" id="933073"/>
    <lineage>
        <taxon>Bacteria</taxon>
        <taxon>Pseudomonadati</taxon>
        <taxon>Pseudomonadota</taxon>
        <taxon>Alphaproteobacteria</taxon>
        <taxon>Hyphomicrobiales</taxon>
        <taxon>Xanthobacteraceae</taxon>
        <taxon>Aquabacter</taxon>
    </lineage>
</organism>
<dbReference type="PANTHER" id="PTHR33178:SF10">
    <property type="entry name" value="STRESS-RESPONSE A_B BARREL DOMAIN-CONTAINING PROTEIN"/>
    <property type="match status" value="1"/>
</dbReference>
<evidence type="ECO:0000256" key="1">
    <source>
        <dbReference type="ARBA" id="ARBA00011738"/>
    </source>
</evidence>
<dbReference type="SMART" id="SM00886">
    <property type="entry name" value="Dabb"/>
    <property type="match status" value="1"/>
</dbReference>
<keyword evidence="4" id="KW-1185">Reference proteome</keyword>
<dbReference type="Gene3D" id="3.30.70.100">
    <property type="match status" value="1"/>
</dbReference>
<name>A0A4R3LW08_9HYPH</name>
<dbReference type="InterPro" id="IPR013097">
    <property type="entry name" value="Dabb"/>
</dbReference>
<evidence type="ECO:0000259" key="2">
    <source>
        <dbReference type="PROSITE" id="PS51502"/>
    </source>
</evidence>
<dbReference type="PROSITE" id="PS51502">
    <property type="entry name" value="S_R_A_B_BARREL"/>
    <property type="match status" value="1"/>
</dbReference>
<proteinExistence type="predicted"/>
<dbReference type="PANTHER" id="PTHR33178">
    <property type="match status" value="1"/>
</dbReference>
<comment type="subunit">
    <text evidence="1">Homodimer.</text>
</comment>
<comment type="caution">
    <text evidence="3">The sequence shown here is derived from an EMBL/GenBank/DDBJ whole genome shotgun (WGS) entry which is preliminary data.</text>
</comment>
<evidence type="ECO:0000313" key="4">
    <source>
        <dbReference type="Proteomes" id="UP000294664"/>
    </source>
</evidence>